<dbReference type="EC" id="4.1.3.38" evidence="8 10"/>
<evidence type="ECO:0000256" key="2">
    <source>
        <dbReference type="ARBA" id="ARBA00009320"/>
    </source>
</evidence>
<dbReference type="InterPro" id="IPR043132">
    <property type="entry name" value="BCAT-like_C"/>
</dbReference>
<dbReference type="InterPro" id="IPR043131">
    <property type="entry name" value="BCAT-like_N"/>
</dbReference>
<dbReference type="HOGENOM" id="CLU_020844_2_1_6"/>
<dbReference type="InterPro" id="IPR050571">
    <property type="entry name" value="Class-IV_PLP-Dep_Aminotrnsfr"/>
</dbReference>
<dbReference type="SUPFAM" id="SSF56752">
    <property type="entry name" value="D-aminoacid aminotransferase-like PLP-dependent enzymes"/>
    <property type="match status" value="1"/>
</dbReference>
<keyword evidence="4" id="KW-0663">Pyridoxal phosphate</keyword>
<dbReference type="STRING" id="314285.KT71_15324"/>
<dbReference type="InterPro" id="IPR036038">
    <property type="entry name" value="Aminotransferase-like"/>
</dbReference>
<evidence type="ECO:0000256" key="6">
    <source>
        <dbReference type="ARBA" id="ARBA00023239"/>
    </source>
</evidence>
<comment type="caution">
    <text evidence="11">The sequence shown here is derived from an EMBL/GenBank/DDBJ whole genome shotgun (WGS) entry which is preliminary data.</text>
</comment>
<evidence type="ECO:0000256" key="5">
    <source>
        <dbReference type="ARBA" id="ARBA00022909"/>
    </source>
</evidence>
<dbReference type="EMBL" id="AAOA02000001">
    <property type="protein sequence ID" value="EAQ97948.2"/>
    <property type="molecule type" value="Genomic_DNA"/>
</dbReference>
<proteinExistence type="inferred from homology"/>
<name>A4A8F3_9GAMM</name>
<dbReference type="GO" id="GO:0008153">
    <property type="term" value="P:4-aminobenzoate biosynthetic process"/>
    <property type="evidence" value="ECO:0007669"/>
    <property type="project" value="UniProtKB-UniRule"/>
</dbReference>
<keyword evidence="6 11" id="KW-0456">Lyase</keyword>
<evidence type="ECO:0000256" key="3">
    <source>
        <dbReference type="ARBA" id="ARBA00011738"/>
    </source>
</evidence>
<dbReference type="eggNOG" id="COG0115">
    <property type="taxonomic scope" value="Bacteria"/>
</dbReference>
<dbReference type="Gene3D" id="3.30.470.10">
    <property type="match status" value="1"/>
</dbReference>
<comment type="catalytic activity">
    <reaction evidence="9">
        <text>4-amino-4-deoxychorismate = 4-aminobenzoate + pyruvate + H(+)</text>
        <dbReference type="Rhea" id="RHEA:16201"/>
        <dbReference type="ChEBI" id="CHEBI:15361"/>
        <dbReference type="ChEBI" id="CHEBI:15378"/>
        <dbReference type="ChEBI" id="CHEBI:17836"/>
        <dbReference type="ChEBI" id="CHEBI:58406"/>
        <dbReference type="EC" id="4.1.3.38"/>
    </reaction>
</comment>
<dbReference type="NCBIfam" id="TIGR03461">
    <property type="entry name" value="pabC_Proteo"/>
    <property type="match status" value="1"/>
</dbReference>
<evidence type="ECO:0000256" key="4">
    <source>
        <dbReference type="ARBA" id="ARBA00022898"/>
    </source>
</evidence>
<dbReference type="InterPro" id="IPR017824">
    <property type="entry name" value="Aminodeoxychorismate_lyase_IV"/>
</dbReference>
<dbReference type="GO" id="GO:0005829">
    <property type="term" value="C:cytosol"/>
    <property type="evidence" value="ECO:0007669"/>
    <property type="project" value="TreeGrafter"/>
</dbReference>
<reference evidence="11 12" key="2">
    <citation type="journal article" date="2009" name="PLoS ONE">
        <title>The photosynthetic apparatus and its regulation in the aerobic gammaproteobacterium Congregibacter litoralis gen. nov., sp. nov.</title>
        <authorList>
            <person name="Spring S."/>
            <person name="Lunsdorf H."/>
            <person name="Fuchs B.M."/>
            <person name="Tindall B.J."/>
        </authorList>
    </citation>
    <scope>NUCLEOTIDE SEQUENCE [LARGE SCALE GENOMIC DNA]</scope>
    <source>
        <strain evidence="11">KT71</strain>
    </source>
</reference>
<comment type="similarity">
    <text evidence="2">Belongs to the class-IV pyridoxal-phosphate-dependent aminotransferase family.</text>
</comment>
<dbReference type="AlphaFoldDB" id="A4A8F3"/>
<dbReference type="GO" id="GO:0046656">
    <property type="term" value="P:folic acid biosynthetic process"/>
    <property type="evidence" value="ECO:0007669"/>
    <property type="project" value="UniProtKB-KW"/>
</dbReference>
<comment type="pathway">
    <text evidence="7">Cofactor biosynthesis; tetrahydrofolate biosynthesis; 4-aminobenzoate from chorismate: step 2/2.</text>
</comment>
<dbReference type="OrthoDB" id="9805628at2"/>
<dbReference type="GO" id="GO:0030170">
    <property type="term" value="F:pyridoxal phosphate binding"/>
    <property type="evidence" value="ECO:0007669"/>
    <property type="project" value="InterPro"/>
</dbReference>
<evidence type="ECO:0000256" key="1">
    <source>
        <dbReference type="ARBA" id="ARBA00001933"/>
    </source>
</evidence>
<reference evidence="11 12" key="1">
    <citation type="journal article" date="2007" name="Proc. Natl. Acad. Sci. U.S.A.">
        <title>Characterization of a marine gammaproteobacterium capable of aerobic anoxygenic photosynthesis.</title>
        <authorList>
            <person name="Fuchs B.M."/>
            <person name="Spring S."/>
            <person name="Teeling H."/>
            <person name="Quast C."/>
            <person name="Wulf J."/>
            <person name="Schattenhofer M."/>
            <person name="Yan S."/>
            <person name="Ferriera S."/>
            <person name="Johnson J."/>
            <person name="Glockner F.O."/>
            <person name="Amann R."/>
        </authorList>
    </citation>
    <scope>NUCLEOTIDE SEQUENCE [LARGE SCALE GENOMIC DNA]</scope>
    <source>
        <strain evidence="11">KT71</strain>
    </source>
</reference>
<accession>A4A8F3</accession>
<sequence length="268" mass="29376">MLSVPATDRAFLYGDGLFETLLIVSGRVLWLDLHIDRLADGARRLRMNLDSRDVRDAISDTLGTMTGANAILRVTVSRGSGQRGYAPDLSARARVTTTHHSLERPPLDALPPATVTTSSVVMSHQPLLAGLKHCNRLEQVMAAAEAKDLAVDDVLLRNERGVYQCSSNANLFVLRGDRLLTSPCDGSGVLGTRRRFLMETLAPKLGMTAEEKPLQARDLREADGLFLSNSVVGVRGISRWDEQDYPPSERLSALQQSFFSEARQCCAI</sequence>
<evidence type="ECO:0000256" key="10">
    <source>
        <dbReference type="NCBIfam" id="TIGR03461"/>
    </source>
</evidence>
<dbReference type="Gene3D" id="3.20.10.10">
    <property type="entry name" value="D-amino Acid Aminotransferase, subunit A, domain 2"/>
    <property type="match status" value="1"/>
</dbReference>
<comment type="cofactor">
    <cofactor evidence="1">
        <name>pyridoxal 5'-phosphate</name>
        <dbReference type="ChEBI" id="CHEBI:597326"/>
    </cofactor>
</comment>
<dbReference type="InterPro" id="IPR001544">
    <property type="entry name" value="Aminotrans_IV"/>
</dbReference>
<evidence type="ECO:0000313" key="11">
    <source>
        <dbReference type="EMBL" id="EAQ97948.2"/>
    </source>
</evidence>
<protein>
    <recommendedName>
        <fullName evidence="8 10">Aminodeoxychorismate lyase</fullName>
        <ecNumber evidence="8 10">4.1.3.38</ecNumber>
    </recommendedName>
</protein>
<dbReference type="PANTHER" id="PTHR42743:SF2">
    <property type="entry name" value="AMINODEOXYCHORISMATE LYASE"/>
    <property type="match status" value="1"/>
</dbReference>
<evidence type="ECO:0000256" key="9">
    <source>
        <dbReference type="ARBA" id="ARBA00049529"/>
    </source>
</evidence>
<dbReference type="GO" id="GO:0008696">
    <property type="term" value="F:4-amino-4-deoxychorismate lyase activity"/>
    <property type="evidence" value="ECO:0007669"/>
    <property type="project" value="UniProtKB-UniRule"/>
</dbReference>
<gene>
    <name evidence="11" type="ORF">KT71_15324</name>
</gene>
<comment type="subunit">
    <text evidence="3">Homodimer.</text>
</comment>
<dbReference type="PANTHER" id="PTHR42743">
    <property type="entry name" value="AMINO-ACID AMINOTRANSFERASE"/>
    <property type="match status" value="1"/>
</dbReference>
<keyword evidence="12" id="KW-1185">Reference proteome</keyword>
<dbReference type="Pfam" id="PF01063">
    <property type="entry name" value="Aminotran_4"/>
    <property type="match status" value="1"/>
</dbReference>
<organism evidence="11 12">
    <name type="scientific">Congregibacter litoralis KT71</name>
    <dbReference type="NCBI Taxonomy" id="314285"/>
    <lineage>
        <taxon>Bacteria</taxon>
        <taxon>Pseudomonadati</taxon>
        <taxon>Pseudomonadota</taxon>
        <taxon>Gammaproteobacteria</taxon>
        <taxon>Cellvibrionales</taxon>
        <taxon>Halieaceae</taxon>
        <taxon>Congregibacter</taxon>
    </lineage>
</organism>
<evidence type="ECO:0000256" key="8">
    <source>
        <dbReference type="ARBA" id="ARBA00035676"/>
    </source>
</evidence>
<dbReference type="Proteomes" id="UP000019205">
    <property type="component" value="Chromosome"/>
</dbReference>
<keyword evidence="5" id="KW-0289">Folate biosynthesis</keyword>
<evidence type="ECO:0000256" key="7">
    <source>
        <dbReference type="ARBA" id="ARBA00035633"/>
    </source>
</evidence>
<evidence type="ECO:0000313" key="12">
    <source>
        <dbReference type="Proteomes" id="UP000019205"/>
    </source>
</evidence>